<accession>A0A8A1LDC8</accession>
<proteinExistence type="predicted"/>
<dbReference type="Proteomes" id="UP000663419">
    <property type="component" value="Chromosome 1"/>
</dbReference>
<gene>
    <name evidence="1" type="ORF">I7I53_10568</name>
</gene>
<sequence length="71" mass="7762">MAVFLWDEFENHVTIQSISTSIVEPGSSADCRGTKCRLTSLLSNLHSLSPHSPYQLVYVGESGCDKGTGFR</sequence>
<organism evidence="1 2">
    <name type="scientific">Ajellomyces capsulatus (strain H88)</name>
    <name type="common">Darling's disease fungus</name>
    <name type="synonym">Histoplasma capsulatum</name>
    <dbReference type="NCBI Taxonomy" id="544711"/>
    <lineage>
        <taxon>Eukaryota</taxon>
        <taxon>Fungi</taxon>
        <taxon>Dikarya</taxon>
        <taxon>Ascomycota</taxon>
        <taxon>Pezizomycotina</taxon>
        <taxon>Eurotiomycetes</taxon>
        <taxon>Eurotiomycetidae</taxon>
        <taxon>Onygenales</taxon>
        <taxon>Ajellomycetaceae</taxon>
        <taxon>Histoplasma</taxon>
    </lineage>
</organism>
<dbReference type="VEuPathDB" id="FungiDB:I7I53_10568"/>
<evidence type="ECO:0000313" key="2">
    <source>
        <dbReference type="Proteomes" id="UP000663419"/>
    </source>
</evidence>
<dbReference type="AlphaFoldDB" id="A0A8A1LDC8"/>
<reference evidence="1" key="1">
    <citation type="submission" date="2021-01" db="EMBL/GenBank/DDBJ databases">
        <title>Chromosome-level genome assembly of a human fungal pathogen reveals clustering of transcriptionally co-regulated genes.</title>
        <authorList>
            <person name="Voorhies M."/>
            <person name="Cohen S."/>
            <person name="Shea T.P."/>
            <person name="Petrus S."/>
            <person name="Munoz J.F."/>
            <person name="Poplawski S."/>
            <person name="Goldman W.E."/>
            <person name="Michael T."/>
            <person name="Cuomo C.A."/>
            <person name="Sil A."/>
            <person name="Beyhan S."/>
        </authorList>
    </citation>
    <scope>NUCLEOTIDE SEQUENCE</scope>
    <source>
        <strain evidence="1">H88</strain>
    </source>
</reference>
<dbReference type="EMBL" id="CP069102">
    <property type="protein sequence ID" value="QSS50022.1"/>
    <property type="molecule type" value="Genomic_DNA"/>
</dbReference>
<protein>
    <submittedName>
        <fullName evidence="1">Uncharacterized protein</fullName>
    </submittedName>
</protein>
<evidence type="ECO:0000313" key="1">
    <source>
        <dbReference type="EMBL" id="QSS50022.1"/>
    </source>
</evidence>
<name>A0A8A1LDC8_AJEC8</name>